<evidence type="ECO:0000256" key="2">
    <source>
        <dbReference type="ARBA" id="ARBA00023136"/>
    </source>
</evidence>
<dbReference type="PANTHER" id="PTHR30329:SF21">
    <property type="entry name" value="LIPOPROTEIN YIAD-RELATED"/>
    <property type="match status" value="1"/>
</dbReference>
<name>A0ABP7XEE3_9FLAO</name>
<dbReference type="InterPro" id="IPR008969">
    <property type="entry name" value="CarboxyPept-like_regulatory"/>
</dbReference>
<evidence type="ECO:0000256" key="3">
    <source>
        <dbReference type="ARBA" id="ARBA00023237"/>
    </source>
</evidence>
<protein>
    <recommendedName>
        <fullName evidence="5">OmpA-like domain-containing protein</fullName>
    </recommendedName>
</protein>
<dbReference type="CDD" id="cd07185">
    <property type="entry name" value="OmpA_C-like"/>
    <property type="match status" value="1"/>
</dbReference>
<dbReference type="SUPFAM" id="SSF49464">
    <property type="entry name" value="Carboxypeptidase regulatory domain-like"/>
    <property type="match status" value="1"/>
</dbReference>
<reference evidence="7" key="1">
    <citation type="journal article" date="2019" name="Int. J. Syst. Evol. Microbiol.">
        <title>The Global Catalogue of Microorganisms (GCM) 10K type strain sequencing project: providing services to taxonomists for standard genome sequencing and annotation.</title>
        <authorList>
            <consortium name="The Broad Institute Genomics Platform"/>
            <consortium name="The Broad Institute Genome Sequencing Center for Infectious Disease"/>
            <person name="Wu L."/>
            <person name="Ma J."/>
        </authorList>
    </citation>
    <scope>NUCLEOTIDE SEQUENCE [LARGE SCALE GENOMIC DNA]</scope>
    <source>
        <strain evidence="7">JCM 17106</strain>
    </source>
</reference>
<comment type="subcellular location">
    <subcellularLocation>
        <location evidence="1">Cell outer membrane</location>
    </subcellularLocation>
</comment>
<feature type="domain" description="OmpA-like" evidence="5">
    <location>
        <begin position="273"/>
        <end position="395"/>
    </location>
</feature>
<accession>A0ABP7XEE3</accession>
<dbReference type="InterPro" id="IPR050330">
    <property type="entry name" value="Bact_OuterMem_StrucFunc"/>
</dbReference>
<gene>
    <name evidence="6" type="ORF">GCM10022393_10760</name>
</gene>
<dbReference type="InterPro" id="IPR006665">
    <property type="entry name" value="OmpA-like"/>
</dbReference>
<dbReference type="PROSITE" id="PS51123">
    <property type="entry name" value="OMPA_2"/>
    <property type="match status" value="1"/>
</dbReference>
<dbReference type="Gene3D" id="2.120.10.30">
    <property type="entry name" value="TolB, C-terminal domain"/>
    <property type="match status" value="1"/>
</dbReference>
<keyword evidence="7" id="KW-1185">Reference proteome</keyword>
<dbReference type="InterPro" id="IPR036737">
    <property type="entry name" value="OmpA-like_sf"/>
</dbReference>
<evidence type="ECO:0000256" key="1">
    <source>
        <dbReference type="ARBA" id="ARBA00004442"/>
    </source>
</evidence>
<organism evidence="6 7">
    <name type="scientific">Aquimarina addita</name>
    <dbReference type="NCBI Taxonomy" id="870485"/>
    <lineage>
        <taxon>Bacteria</taxon>
        <taxon>Pseudomonadati</taxon>
        <taxon>Bacteroidota</taxon>
        <taxon>Flavobacteriia</taxon>
        <taxon>Flavobacteriales</taxon>
        <taxon>Flavobacteriaceae</taxon>
        <taxon>Aquimarina</taxon>
    </lineage>
</organism>
<dbReference type="SUPFAM" id="SSF82171">
    <property type="entry name" value="DPP6 N-terminal domain-like"/>
    <property type="match status" value="1"/>
</dbReference>
<evidence type="ECO:0000256" key="4">
    <source>
        <dbReference type="PROSITE-ProRule" id="PRU00473"/>
    </source>
</evidence>
<evidence type="ECO:0000259" key="5">
    <source>
        <dbReference type="PROSITE" id="PS51123"/>
    </source>
</evidence>
<dbReference type="RefSeq" id="WP_344925414.1">
    <property type="nucleotide sequence ID" value="NZ_BAABCW010000003.1"/>
</dbReference>
<dbReference type="InterPro" id="IPR006664">
    <property type="entry name" value="OMP_bac"/>
</dbReference>
<dbReference type="Pfam" id="PF07676">
    <property type="entry name" value="PD40"/>
    <property type="match status" value="1"/>
</dbReference>
<sequence>MKLYSAILKKEERGKEVWTDIKELPFNSEDYSVGHPAVSPDGKQLYFVSDMPGSIGATDIFVVDILDNDEYSQPRNLGNQINTYGREMFPYITKEKLYFASDGHLGLGGLDVFESYYRVNNYFEIPVNLGSPLNSKLDDFGFIVKEDKNTGFVCSNRKQGKGDDDIYSFERIPIEKCSQNVFGHVSNNKTGERITDVKVLLFTSSGEQIQETTTDINGDYNFITPFDCAEKYKIVAKKQGYSSNDKEFKTARQTGKTEVPLGLDTVSELIVEENGLLKIKIGIIYFDLDKSSVRNDASVELNKIVLLMLQYPNMVIKIESHTDSRSPEDYNLALSDRRAKSTKAYIVSQGIVSDRIESAIGYGETQLINTCSNNVPCSESNHQLNRRSEFIITKM</sequence>
<keyword evidence="2 4" id="KW-0472">Membrane</keyword>
<dbReference type="PRINTS" id="PR01021">
    <property type="entry name" value="OMPADOMAIN"/>
</dbReference>
<dbReference type="SUPFAM" id="SSF103088">
    <property type="entry name" value="OmpA-like"/>
    <property type="match status" value="1"/>
</dbReference>
<dbReference type="InterPro" id="IPR011659">
    <property type="entry name" value="WD40"/>
</dbReference>
<dbReference type="InterPro" id="IPR011042">
    <property type="entry name" value="6-blade_b-propeller_TolB-like"/>
</dbReference>
<dbReference type="Gene3D" id="3.30.1330.60">
    <property type="entry name" value="OmpA-like domain"/>
    <property type="match status" value="1"/>
</dbReference>
<comment type="caution">
    <text evidence="6">The sequence shown here is derived from an EMBL/GenBank/DDBJ whole genome shotgun (WGS) entry which is preliminary data.</text>
</comment>
<proteinExistence type="predicted"/>
<dbReference type="Gene3D" id="2.60.40.1120">
    <property type="entry name" value="Carboxypeptidase-like, regulatory domain"/>
    <property type="match status" value="1"/>
</dbReference>
<keyword evidence="3" id="KW-0998">Cell outer membrane</keyword>
<evidence type="ECO:0000313" key="6">
    <source>
        <dbReference type="EMBL" id="GAA4112358.1"/>
    </source>
</evidence>
<dbReference type="Proteomes" id="UP001500459">
    <property type="component" value="Unassembled WGS sequence"/>
</dbReference>
<dbReference type="Pfam" id="PF00691">
    <property type="entry name" value="OmpA"/>
    <property type="match status" value="1"/>
</dbReference>
<dbReference type="PANTHER" id="PTHR30329">
    <property type="entry name" value="STATOR ELEMENT OF FLAGELLAR MOTOR COMPLEX"/>
    <property type="match status" value="1"/>
</dbReference>
<dbReference type="EMBL" id="BAABCW010000003">
    <property type="protein sequence ID" value="GAA4112358.1"/>
    <property type="molecule type" value="Genomic_DNA"/>
</dbReference>
<evidence type="ECO:0000313" key="7">
    <source>
        <dbReference type="Proteomes" id="UP001500459"/>
    </source>
</evidence>